<dbReference type="EMBL" id="JAHEAC010000001">
    <property type="protein sequence ID" value="MBX8643159.1"/>
    <property type="molecule type" value="Genomic_DNA"/>
</dbReference>
<evidence type="ECO:0000313" key="4">
    <source>
        <dbReference type="Proteomes" id="UP000750197"/>
    </source>
</evidence>
<protein>
    <recommendedName>
        <fullName evidence="1">Phosphotyrosine protein phosphatase I domain-containing protein</fullName>
    </recommendedName>
</protein>
<dbReference type="SUPFAM" id="SSF52788">
    <property type="entry name" value="Phosphotyrosine protein phosphatases I"/>
    <property type="match status" value="1"/>
</dbReference>
<dbReference type="Proteomes" id="UP000750197">
    <property type="component" value="Unassembled WGS sequence"/>
</dbReference>
<proteinExistence type="predicted"/>
<evidence type="ECO:0000313" key="2">
    <source>
        <dbReference type="EMBL" id="MBX8630947.1"/>
    </source>
</evidence>
<feature type="domain" description="Phosphotyrosine protein phosphatase I" evidence="1">
    <location>
        <begin position="16"/>
        <end position="155"/>
    </location>
</feature>
<evidence type="ECO:0000259" key="1">
    <source>
        <dbReference type="SMART" id="SM00226"/>
    </source>
</evidence>
<reference evidence="3" key="1">
    <citation type="submission" date="2021-05" db="EMBL/GenBank/DDBJ databases">
        <title>Genomic insights into ecological role and evolution of a novel Thermoplasmata order Candidatus Sysuiplasmatales.</title>
        <authorList>
            <person name="Yuan Y."/>
        </authorList>
    </citation>
    <scope>NUCLEOTIDE SEQUENCE</scope>
    <source>
        <strain evidence="3">TUT19-bin139</strain>
        <strain evidence="2">YP2-bin.285</strain>
    </source>
</reference>
<dbReference type="InterPro" id="IPR023485">
    <property type="entry name" value="Ptyr_pPase"/>
</dbReference>
<organism evidence="3 4">
    <name type="scientific">Candidatus Sysuiplasma superficiale</name>
    <dbReference type="NCBI Taxonomy" id="2823368"/>
    <lineage>
        <taxon>Archaea</taxon>
        <taxon>Methanobacteriati</taxon>
        <taxon>Thermoplasmatota</taxon>
        <taxon>Thermoplasmata</taxon>
        <taxon>Candidatus Sysuiplasmatales</taxon>
        <taxon>Candidatus Sysuiplasmataceae</taxon>
        <taxon>Candidatus Sysuiplasma</taxon>
    </lineage>
</organism>
<sequence length="162" mass="17562">MAENIVRRLVFGKPVRSILVVGTTNTNASALMEFLLKAEGEGKEMKFSSAGLSASDGSPMDARASSFLMAAGIDASGFRSRKLTDAMAGNFELMLCTSMAVKGFLLFLYPEATIYTLSEYALIGSDVSGMEGMPEDEYRQAAEELREMAKRIIARATKNTTF</sequence>
<evidence type="ECO:0000313" key="3">
    <source>
        <dbReference type="EMBL" id="MBX8643159.1"/>
    </source>
</evidence>
<name>A0A8J7YUI4_9ARCH</name>
<dbReference type="Proteomes" id="UP000716004">
    <property type="component" value="Unassembled WGS sequence"/>
</dbReference>
<dbReference type="Pfam" id="PF01451">
    <property type="entry name" value="LMWPc"/>
    <property type="match status" value="1"/>
</dbReference>
<dbReference type="EMBL" id="JAGVSJ010000001">
    <property type="protein sequence ID" value="MBX8630947.1"/>
    <property type="molecule type" value="Genomic_DNA"/>
</dbReference>
<dbReference type="SMART" id="SM00226">
    <property type="entry name" value="LMWPc"/>
    <property type="match status" value="1"/>
</dbReference>
<dbReference type="AlphaFoldDB" id="A0A8J7YUI4"/>
<dbReference type="InterPro" id="IPR036196">
    <property type="entry name" value="Ptyr_pPase_sf"/>
</dbReference>
<comment type="caution">
    <text evidence="3">The sequence shown here is derived from an EMBL/GenBank/DDBJ whole genome shotgun (WGS) entry which is preliminary data.</text>
</comment>
<dbReference type="Gene3D" id="3.40.50.2300">
    <property type="match status" value="1"/>
</dbReference>
<accession>A0A8J7YUI4</accession>
<gene>
    <name evidence="2" type="ORF">J9259_00255</name>
    <name evidence="3" type="ORF">KIY12_00275</name>
</gene>